<dbReference type="Proteomes" id="UP000460718">
    <property type="component" value="Unassembled WGS sequence"/>
</dbReference>
<sequence>MNLLLPLVYIQEIDFLLYLYKKYYAQIHVEAYVQNRFSRIL</sequence>
<evidence type="ECO:0000313" key="1">
    <source>
        <dbReference type="EMBL" id="KAE8988121.1"/>
    </source>
</evidence>
<gene>
    <name evidence="1" type="ORF">PF011_g19294</name>
</gene>
<evidence type="ECO:0000313" key="2">
    <source>
        <dbReference type="Proteomes" id="UP000460718"/>
    </source>
</evidence>
<dbReference type="EMBL" id="QXFW01001624">
    <property type="protein sequence ID" value="KAE8988121.1"/>
    <property type="molecule type" value="Genomic_DNA"/>
</dbReference>
<comment type="caution">
    <text evidence="1">The sequence shown here is derived from an EMBL/GenBank/DDBJ whole genome shotgun (WGS) entry which is preliminary data.</text>
</comment>
<organism evidence="1 2">
    <name type="scientific">Phytophthora fragariae</name>
    <dbReference type="NCBI Taxonomy" id="53985"/>
    <lineage>
        <taxon>Eukaryota</taxon>
        <taxon>Sar</taxon>
        <taxon>Stramenopiles</taxon>
        <taxon>Oomycota</taxon>
        <taxon>Peronosporomycetes</taxon>
        <taxon>Peronosporales</taxon>
        <taxon>Peronosporaceae</taxon>
        <taxon>Phytophthora</taxon>
    </lineage>
</organism>
<protein>
    <submittedName>
        <fullName evidence="1">Uncharacterized protein</fullName>
    </submittedName>
</protein>
<reference evidence="1 2" key="1">
    <citation type="submission" date="2018-09" db="EMBL/GenBank/DDBJ databases">
        <title>Genomic investigation of the strawberry pathogen Phytophthora fragariae indicates pathogenicity is determined by transcriptional variation in three key races.</title>
        <authorList>
            <person name="Adams T.M."/>
            <person name="Armitage A.D."/>
            <person name="Sobczyk M.K."/>
            <person name="Bates H.J."/>
            <person name="Dunwell J.M."/>
            <person name="Nellist C.F."/>
            <person name="Harrison R.J."/>
        </authorList>
    </citation>
    <scope>NUCLEOTIDE SEQUENCE [LARGE SCALE GENOMIC DNA]</scope>
    <source>
        <strain evidence="1 2">SCRP245</strain>
    </source>
</reference>
<dbReference type="AlphaFoldDB" id="A0A6A3J1C9"/>
<proteinExistence type="predicted"/>
<accession>A0A6A3J1C9</accession>
<name>A0A6A3J1C9_9STRA</name>